<keyword evidence="15" id="KW-1185">Reference proteome</keyword>
<evidence type="ECO:0000256" key="1">
    <source>
        <dbReference type="ARBA" id="ARBA00000077"/>
    </source>
</evidence>
<evidence type="ECO:0000256" key="5">
    <source>
        <dbReference type="ARBA" id="ARBA00012180"/>
    </source>
</evidence>
<evidence type="ECO:0000256" key="10">
    <source>
        <dbReference type="ARBA" id="ARBA00022801"/>
    </source>
</evidence>
<dbReference type="GO" id="GO:0004523">
    <property type="term" value="F:RNA-DNA hybrid ribonuclease activity"/>
    <property type="evidence" value="ECO:0007669"/>
    <property type="project" value="UniProtKB-EC"/>
</dbReference>
<reference evidence="14 15" key="1">
    <citation type="submission" date="2016-06" db="EMBL/GenBank/DDBJ databases">
        <title>Evolution of pathogenesis and genome organization in the Tremellales.</title>
        <authorList>
            <person name="Cuomo C."/>
            <person name="Litvintseva A."/>
            <person name="Heitman J."/>
            <person name="Chen Y."/>
            <person name="Sun S."/>
            <person name="Springer D."/>
            <person name="Dromer F."/>
            <person name="Young S."/>
            <person name="Zeng Q."/>
            <person name="Chapman S."/>
            <person name="Gujja S."/>
            <person name="Saif S."/>
            <person name="Birren B."/>
        </authorList>
    </citation>
    <scope>NUCLEOTIDE SEQUENCE [LARGE SCALE GENOMIC DNA]</scope>
    <source>
        <strain evidence="14 15">ATCC 28783</strain>
    </source>
</reference>
<comment type="cofactor">
    <cofactor evidence="2">
        <name>Mg(2+)</name>
        <dbReference type="ChEBI" id="CHEBI:18420"/>
    </cofactor>
</comment>
<feature type="region of interest" description="Disordered" evidence="12">
    <location>
        <begin position="107"/>
        <end position="128"/>
    </location>
</feature>
<evidence type="ECO:0000256" key="12">
    <source>
        <dbReference type="SAM" id="MobiDB-lite"/>
    </source>
</evidence>
<dbReference type="InterPro" id="IPR009027">
    <property type="entry name" value="Ribosomal_bL9/RNase_H1_N"/>
</dbReference>
<feature type="compositionally biased region" description="Low complexity" evidence="12">
    <location>
        <begin position="107"/>
        <end position="122"/>
    </location>
</feature>
<dbReference type="CDD" id="cd09280">
    <property type="entry name" value="RNase_HI_eukaryote_like"/>
    <property type="match status" value="1"/>
</dbReference>
<comment type="catalytic activity">
    <reaction evidence="1">
        <text>Endonucleolytic cleavage to 5'-phosphomonoester.</text>
        <dbReference type="EC" id="3.1.26.4"/>
    </reaction>
</comment>
<sequence length="345" mass="38221">MKFTSLFRIATPSGSTHHTPNSWRRPQILNDNLWRLVSDHRLELSGHPTRADLAMPVYYAVGVGRQPGIYPTWDECSAQVHKHPGAKYKKFNSKAEAQEYIDTWQSSKPSVPISKPPDSIVPNTRTTSPSAYANINSLPDDLKQLVKHGYMFSPKGRLVVYCDGSSLGNGQEGAAAGLGVFWGSTGHAASSNLSERVPGILQTNNRGELLAVIRALEECPFPDLPLEVRTDSQYTIACMTEYLHKWLANGFKLKGSHGVKNADMIKHLIVLLRQRGPYNGVRFKYVAGHSDHAGNDAADRLARMGATMPRLPERKYLVEDKDPTSAMPGTIPFDIETEMLDDQLI</sequence>
<dbReference type="Pfam" id="PF00075">
    <property type="entry name" value="RNase_H"/>
    <property type="match status" value="1"/>
</dbReference>
<evidence type="ECO:0000313" key="15">
    <source>
        <dbReference type="Proteomes" id="UP000289152"/>
    </source>
</evidence>
<evidence type="ECO:0000313" key="14">
    <source>
        <dbReference type="EMBL" id="RXK40451.1"/>
    </source>
</evidence>
<dbReference type="PANTHER" id="PTHR10642">
    <property type="entry name" value="RIBONUCLEASE H1"/>
    <property type="match status" value="1"/>
</dbReference>
<keyword evidence="11" id="KW-0460">Magnesium</keyword>
<dbReference type="InterPro" id="IPR037056">
    <property type="entry name" value="RNase_H1_N_sf"/>
</dbReference>
<gene>
    <name evidence="14" type="ORF">M231_02284</name>
</gene>
<evidence type="ECO:0000256" key="8">
    <source>
        <dbReference type="ARBA" id="ARBA00022723"/>
    </source>
</evidence>
<dbReference type="EMBL" id="SDIL01000018">
    <property type="protein sequence ID" value="RXK40451.1"/>
    <property type="molecule type" value="Genomic_DNA"/>
</dbReference>
<dbReference type="InterPro" id="IPR002156">
    <property type="entry name" value="RNaseH_domain"/>
</dbReference>
<evidence type="ECO:0000256" key="3">
    <source>
        <dbReference type="ARBA" id="ARBA00004065"/>
    </source>
</evidence>
<evidence type="ECO:0000256" key="7">
    <source>
        <dbReference type="ARBA" id="ARBA00022722"/>
    </source>
</evidence>
<comment type="caution">
    <text evidence="14">The sequence shown here is derived from an EMBL/GenBank/DDBJ whole genome shotgun (WGS) entry which is preliminary data.</text>
</comment>
<protein>
    <recommendedName>
        <fullName evidence="6">Ribonuclease H</fullName>
        <ecNumber evidence="5">3.1.26.4</ecNumber>
    </recommendedName>
</protein>
<evidence type="ECO:0000256" key="6">
    <source>
        <dbReference type="ARBA" id="ARBA00017721"/>
    </source>
</evidence>
<dbReference type="OrthoDB" id="245563at2759"/>
<accession>A0A4Q1BR63</accession>
<organism evidence="14 15">
    <name type="scientific">Tremella mesenterica</name>
    <name type="common">Jelly fungus</name>
    <dbReference type="NCBI Taxonomy" id="5217"/>
    <lineage>
        <taxon>Eukaryota</taxon>
        <taxon>Fungi</taxon>
        <taxon>Dikarya</taxon>
        <taxon>Basidiomycota</taxon>
        <taxon>Agaricomycotina</taxon>
        <taxon>Tremellomycetes</taxon>
        <taxon>Tremellales</taxon>
        <taxon>Tremellaceae</taxon>
        <taxon>Tremella</taxon>
    </lineage>
</organism>
<evidence type="ECO:0000256" key="2">
    <source>
        <dbReference type="ARBA" id="ARBA00001946"/>
    </source>
</evidence>
<evidence type="ECO:0000259" key="13">
    <source>
        <dbReference type="PROSITE" id="PS50879"/>
    </source>
</evidence>
<dbReference type="GO" id="GO:0003676">
    <property type="term" value="F:nucleic acid binding"/>
    <property type="evidence" value="ECO:0007669"/>
    <property type="project" value="InterPro"/>
</dbReference>
<dbReference type="AlphaFoldDB" id="A0A4Q1BR63"/>
<dbReference type="Proteomes" id="UP000289152">
    <property type="component" value="Unassembled WGS sequence"/>
</dbReference>
<dbReference type="Gene3D" id="3.30.420.10">
    <property type="entry name" value="Ribonuclease H-like superfamily/Ribonuclease H"/>
    <property type="match status" value="1"/>
</dbReference>
<dbReference type="FunFam" id="3.40.970.10:FF:000002">
    <property type="entry name" value="Ribonuclease H"/>
    <property type="match status" value="1"/>
</dbReference>
<evidence type="ECO:0000256" key="4">
    <source>
        <dbReference type="ARBA" id="ARBA00005300"/>
    </source>
</evidence>
<keyword evidence="7" id="KW-0540">Nuclease</keyword>
<dbReference type="FunCoup" id="A0A4Q1BR63">
    <property type="interactions" value="55"/>
</dbReference>
<dbReference type="Pfam" id="PF01693">
    <property type="entry name" value="Cauli_VI"/>
    <property type="match status" value="1"/>
</dbReference>
<dbReference type="InterPro" id="IPR011320">
    <property type="entry name" value="RNase_H1_N"/>
</dbReference>
<dbReference type="SUPFAM" id="SSF55658">
    <property type="entry name" value="L9 N-domain-like"/>
    <property type="match status" value="1"/>
</dbReference>
<dbReference type="PROSITE" id="PS50879">
    <property type="entry name" value="RNASE_H_1"/>
    <property type="match status" value="1"/>
</dbReference>
<keyword evidence="10" id="KW-0378">Hydrolase</keyword>
<dbReference type="GO" id="GO:0046872">
    <property type="term" value="F:metal ion binding"/>
    <property type="evidence" value="ECO:0007669"/>
    <property type="project" value="UniProtKB-KW"/>
</dbReference>
<dbReference type="PANTHER" id="PTHR10642:SF26">
    <property type="entry name" value="RIBONUCLEASE H1"/>
    <property type="match status" value="1"/>
</dbReference>
<dbReference type="Gene3D" id="3.40.970.10">
    <property type="entry name" value="Ribonuclease H1, N-terminal domain"/>
    <property type="match status" value="1"/>
</dbReference>
<dbReference type="InParanoid" id="A0A4Q1BR63"/>
<dbReference type="STRING" id="5217.A0A4Q1BR63"/>
<name>A0A4Q1BR63_TREME</name>
<dbReference type="EC" id="3.1.26.4" evidence="5"/>
<keyword evidence="8" id="KW-0479">Metal-binding</keyword>
<evidence type="ECO:0000256" key="9">
    <source>
        <dbReference type="ARBA" id="ARBA00022759"/>
    </source>
</evidence>
<proteinExistence type="inferred from homology"/>
<dbReference type="GO" id="GO:0043137">
    <property type="term" value="P:DNA replication, removal of RNA primer"/>
    <property type="evidence" value="ECO:0007669"/>
    <property type="project" value="TreeGrafter"/>
</dbReference>
<dbReference type="SUPFAM" id="SSF53098">
    <property type="entry name" value="Ribonuclease H-like"/>
    <property type="match status" value="1"/>
</dbReference>
<comment type="similarity">
    <text evidence="4">Belongs to the RNase H family.</text>
</comment>
<dbReference type="InterPro" id="IPR050092">
    <property type="entry name" value="RNase_H"/>
</dbReference>
<feature type="domain" description="RNase H type-1" evidence="13">
    <location>
        <begin position="154"/>
        <end position="307"/>
    </location>
</feature>
<keyword evidence="9" id="KW-0255">Endonuclease</keyword>
<evidence type="ECO:0000256" key="11">
    <source>
        <dbReference type="ARBA" id="ARBA00022842"/>
    </source>
</evidence>
<comment type="function">
    <text evidence="3">Endonuclease that specifically degrades the RNA of RNA-DNA hybrids.</text>
</comment>
<dbReference type="InterPro" id="IPR036397">
    <property type="entry name" value="RNaseH_sf"/>
</dbReference>
<dbReference type="InterPro" id="IPR012337">
    <property type="entry name" value="RNaseH-like_sf"/>
</dbReference>